<dbReference type="EMBL" id="LNQR01000124">
    <property type="protein sequence ID" value="KWT76820.1"/>
    <property type="molecule type" value="Genomic_DNA"/>
</dbReference>
<dbReference type="SMART" id="SM00052">
    <property type="entry name" value="EAL"/>
    <property type="match status" value="1"/>
</dbReference>
<proteinExistence type="predicted"/>
<evidence type="ECO:0000256" key="2">
    <source>
        <dbReference type="ARBA" id="ARBA00022475"/>
    </source>
</evidence>
<feature type="domain" description="EAL" evidence="7">
    <location>
        <begin position="868"/>
        <end position="1123"/>
    </location>
</feature>
<protein>
    <submittedName>
        <fullName evidence="9">EAL domain-containing protein</fullName>
    </submittedName>
</protein>
<dbReference type="InterPro" id="IPR043128">
    <property type="entry name" value="Rev_trsase/Diguanyl_cyclase"/>
</dbReference>
<dbReference type="RefSeq" id="WP_085053691.1">
    <property type="nucleotide sequence ID" value="NZ_LNQR01000124.1"/>
</dbReference>
<dbReference type="InterPro" id="IPR001633">
    <property type="entry name" value="EAL_dom"/>
</dbReference>
<dbReference type="InterPro" id="IPR029151">
    <property type="entry name" value="Sensor-like_sf"/>
</dbReference>
<dbReference type="Gene3D" id="3.30.450.40">
    <property type="match status" value="2"/>
</dbReference>
<dbReference type="InterPro" id="IPR000160">
    <property type="entry name" value="GGDEF_dom"/>
</dbReference>
<dbReference type="SMART" id="SM00267">
    <property type="entry name" value="GGDEF"/>
    <property type="match status" value="1"/>
</dbReference>
<feature type="domain" description="GGDEF" evidence="8">
    <location>
        <begin position="726"/>
        <end position="859"/>
    </location>
</feature>
<evidence type="ECO:0000256" key="4">
    <source>
        <dbReference type="ARBA" id="ARBA00022989"/>
    </source>
</evidence>
<dbReference type="SUPFAM" id="SSF55781">
    <property type="entry name" value="GAF domain-like"/>
    <property type="match status" value="2"/>
</dbReference>
<dbReference type="SUPFAM" id="SSF141868">
    <property type="entry name" value="EAL domain-like"/>
    <property type="match status" value="1"/>
</dbReference>
<evidence type="ECO:0000313" key="10">
    <source>
        <dbReference type="Proteomes" id="UP000060487"/>
    </source>
</evidence>
<evidence type="ECO:0000256" key="1">
    <source>
        <dbReference type="ARBA" id="ARBA00004651"/>
    </source>
</evidence>
<dbReference type="SUPFAM" id="SSF55073">
    <property type="entry name" value="Nucleotide cyclase"/>
    <property type="match status" value="1"/>
</dbReference>
<evidence type="ECO:0000259" key="8">
    <source>
        <dbReference type="PROSITE" id="PS50887"/>
    </source>
</evidence>
<keyword evidence="3 6" id="KW-0812">Transmembrane</keyword>
<dbReference type="CDD" id="cd01948">
    <property type="entry name" value="EAL"/>
    <property type="match status" value="1"/>
</dbReference>
<dbReference type="Gene3D" id="3.30.70.270">
    <property type="match status" value="1"/>
</dbReference>
<accession>A0ABR5SBH8</accession>
<gene>
    <name evidence="9" type="ORF">ASN18_3086</name>
</gene>
<organism evidence="9 10">
    <name type="scientific">Candidatus Magnetominusculus xianensis</name>
    <dbReference type="NCBI Taxonomy" id="1748249"/>
    <lineage>
        <taxon>Bacteria</taxon>
        <taxon>Pseudomonadati</taxon>
        <taxon>Nitrospirota</taxon>
        <taxon>Nitrospiria</taxon>
        <taxon>Nitrospirales</taxon>
        <taxon>Nitrospiraceae</taxon>
        <taxon>Candidatus Magnetominusculus</taxon>
    </lineage>
</organism>
<dbReference type="InterPro" id="IPR052155">
    <property type="entry name" value="Biofilm_reg_signaling"/>
</dbReference>
<dbReference type="Gene3D" id="3.20.20.450">
    <property type="entry name" value="EAL domain"/>
    <property type="match status" value="1"/>
</dbReference>
<evidence type="ECO:0000313" key="9">
    <source>
        <dbReference type="EMBL" id="KWT76820.1"/>
    </source>
</evidence>
<dbReference type="InterPro" id="IPR029016">
    <property type="entry name" value="GAF-like_dom_sf"/>
</dbReference>
<comment type="caution">
    <text evidence="9">The sequence shown here is derived from an EMBL/GenBank/DDBJ whole genome shotgun (WGS) entry which is preliminary data.</text>
</comment>
<dbReference type="Gene3D" id="3.30.450.20">
    <property type="entry name" value="PAS domain"/>
    <property type="match status" value="2"/>
</dbReference>
<evidence type="ECO:0000256" key="3">
    <source>
        <dbReference type="ARBA" id="ARBA00022692"/>
    </source>
</evidence>
<dbReference type="Pfam" id="PF00563">
    <property type="entry name" value="EAL"/>
    <property type="match status" value="1"/>
</dbReference>
<dbReference type="Pfam" id="PF13185">
    <property type="entry name" value="GAF_2"/>
    <property type="match status" value="1"/>
</dbReference>
<keyword evidence="2" id="KW-1003">Cell membrane</keyword>
<keyword evidence="4 6" id="KW-1133">Transmembrane helix</keyword>
<dbReference type="PANTHER" id="PTHR44757:SF2">
    <property type="entry name" value="BIOFILM ARCHITECTURE MAINTENANCE PROTEIN MBAA"/>
    <property type="match status" value="1"/>
</dbReference>
<name>A0ABR5SBH8_9BACT</name>
<dbReference type="InterPro" id="IPR029787">
    <property type="entry name" value="Nucleotide_cyclase"/>
</dbReference>
<dbReference type="InterPro" id="IPR035919">
    <property type="entry name" value="EAL_sf"/>
</dbReference>
<keyword evidence="5 6" id="KW-0472">Membrane</keyword>
<dbReference type="SUPFAM" id="SSF103190">
    <property type="entry name" value="Sensory domain-like"/>
    <property type="match status" value="1"/>
</dbReference>
<feature type="transmembrane region" description="Helical" evidence="6">
    <location>
        <begin position="21"/>
        <end position="41"/>
    </location>
</feature>
<dbReference type="PANTHER" id="PTHR44757">
    <property type="entry name" value="DIGUANYLATE CYCLASE DGCP"/>
    <property type="match status" value="1"/>
</dbReference>
<dbReference type="PROSITE" id="PS50883">
    <property type="entry name" value="EAL"/>
    <property type="match status" value="1"/>
</dbReference>
<keyword evidence="10" id="KW-1185">Reference proteome</keyword>
<dbReference type="Pfam" id="PF00990">
    <property type="entry name" value="GGDEF"/>
    <property type="match status" value="1"/>
</dbReference>
<reference evidence="9 10" key="1">
    <citation type="submission" date="2015-11" db="EMBL/GenBank/DDBJ databases">
        <authorList>
            <person name="Lin W."/>
        </authorList>
    </citation>
    <scope>NUCLEOTIDE SEQUENCE [LARGE SCALE GENOMIC DNA]</scope>
    <source>
        <strain evidence="9 10">HCH-1</strain>
    </source>
</reference>
<dbReference type="InterPro" id="IPR003018">
    <property type="entry name" value="GAF"/>
</dbReference>
<dbReference type="NCBIfam" id="TIGR00254">
    <property type="entry name" value="GGDEF"/>
    <property type="match status" value="1"/>
</dbReference>
<comment type="subcellular location">
    <subcellularLocation>
        <location evidence="1">Cell membrane</location>
        <topology evidence="1">Multi-pass membrane protein</topology>
    </subcellularLocation>
</comment>
<evidence type="ECO:0000259" key="7">
    <source>
        <dbReference type="PROSITE" id="PS50883"/>
    </source>
</evidence>
<evidence type="ECO:0000256" key="6">
    <source>
        <dbReference type="SAM" id="Phobius"/>
    </source>
</evidence>
<sequence>MIDQSVAGKRRYLRSYLNNKIFTVFMLVAAVILLIFTAVLTKDREMKRLHKYASGQLNVYNSYLLDMVKNYQAYSRILSERPFVVEFVKHPNRGANINDYLFKFNDSAGADLTFIINMDGIVTASSNYRTSLSLVGRDLSFREYFINAVKGTPDQYTAIGTVTKSPGYYISYPIKNGKQVIGVVVVKFDLKIFTPPNAGNNEIFMVEDSNGVIFHSSDERYVYHSMTKLPEDVLQQIKDRRQYENVTIMPLPIKNRAGKDTRTTVTISQKDKSGTQAADTEYLEVRTHYKDSDWNVILFISTAPVDRDVINNCIYVLLASLAVYLIGIFVLYRTKSKIALVESYNDLLHQKSEAELHVKEQEIIKSILKISLQPDSLKLLLQNILELILQNPWISLQSKGCIFLTDEESGQLRIAASHHFSAEQLSMCSPLPFGQCLCGLAASSKEIVFCPDCNKDEKHSVRYANMAAHGHYCVPIISGDRLLGVFNVYLNEGHEKKKEDDVFLKSIARTIAGVIMRKESEEKINQGYLIQNTINSILQLSIQTFSLNEYLDKFLELISTVPWLSTKTKGCIFLTGNNRDELEMVAHRGFSQQLLDLCRRVPVGSCLCGRSAFTGNVVFTAEVDDSHDTTYEGISNHGHYCIPIKVKDRTIGVINLYVEAGHTHTALEEDFLVSAANTLSGIIERKRMEEKLEYMANNDTLTGLPNRVLFFDRLSHEIKSGTRYGYMLGVLYVDIDNFKIVNDTMGHDVGDKLIKSIADRLTRTIRESDTVSRVSGDEFTVILSNVNNVNQIETITSKLLTHLKEPYEVNGQPLTITASIGVSICPSDANGAGELLRHADTAMYHAKKAGKNNYLLFKADMDEELNRRISVEKELRLALERDELILHFQPQVDISTGMIIGAEALVRWQHPEKGLLFPDKFIAVAEDTGLIIPLGEQVLYKSCKQNAAWQTKGLPPILMAVNVSTTQISWNYDLAEMVFDVLNKTEMSPEHLELEITESFCMQNVDSTISMLRRFNAMGVNVAIDDFGTGYSSLSYLKHLPFKKLKIDRSFVNEITNDQDDLTIVKTIIDMSHNLRLKVIAEGVETKEQLELLRELGCDEVQGYLFSKPVPPEKFAVMLKDGAFPMPQ</sequence>
<dbReference type="PROSITE" id="PS50887">
    <property type="entry name" value="GGDEF"/>
    <property type="match status" value="1"/>
</dbReference>
<dbReference type="CDD" id="cd12914">
    <property type="entry name" value="PDC1_DGC_like"/>
    <property type="match status" value="1"/>
</dbReference>
<dbReference type="SMART" id="SM00065">
    <property type="entry name" value="GAF"/>
    <property type="match status" value="2"/>
</dbReference>
<dbReference type="Pfam" id="PF02743">
    <property type="entry name" value="dCache_1"/>
    <property type="match status" value="1"/>
</dbReference>
<evidence type="ECO:0000256" key="5">
    <source>
        <dbReference type="ARBA" id="ARBA00023136"/>
    </source>
</evidence>
<dbReference type="InterPro" id="IPR033479">
    <property type="entry name" value="dCache_1"/>
</dbReference>
<dbReference type="Proteomes" id="UP000060487">
    <property type="component" value="Unassembled WGS sequence"/>
</dbReference>
<dbReference type="CDD" id="cd01949">
    <property type="entry name" value="GGDEF"/>
    <property type="match status" value="1"/>
</dbReference>